<feature type="region of interest" description="Disordered" evidence="7">
    <location>
        <begin position="4969"/>
        <end position="4994"/>
    </location>
</feature>
<feature type="domain" description="Fibronectin type-III" evidence="11">
    <location>
        <begin position="1213"/>
        <end position="1299"/>
    </location>
</feature>
<dbReference type="SMART" id="SM00180">
    <property type="entry name" value="EGF_Lam"/>
    <property type="match status" value="10"/>
</dbReference>
<keyword evidence="8" id="KW-1133">Transmembrane helix</keyword>
<name>A0ABM1VYI9_APLCA</name>
<feature type="domain" description="Fibronectin type-III" evidence="11">
    <location>
        <begin position="3086"/>
        <end position="3176"/>
    </location>
</feature>
<feature type="disulfide bond" evidence="6">
    <location>
        <begin position="719"/>
        <end position="728"/>
    </location>
</feature>
<feature type="domain" description="Fibronectin type-III" evidence="11">
    <location>
        <begin position="4221"/>
        <end position="4314"/>
    </location>
</feature>
<dbReference type="InterPro" id="IPR050713">
    <property type="entry name" value="RTP_Phos/Ushers"/>
</dbReference>
<dbReference type="Pfam" id="PF00054">
    <property type="entry name" value="Laminin_G_1"/>
    <property type="match status" value="1"/>
</dbReference>
<evidence type="ECO:0000313" key="14">
    <source>
        <dbReference type="RefSeq" id="XP_035827482.1"/>
    </source>
</evidence>
<dbReference type="InterPro" id="IPR013783">
    <property type="entry name" value="Ig-like_fold"/>
</dbReference>
<dbReference type="PROSITE" id="PS51117">
    <property type="entry name" value="LAMININ_NTER"/>
    <property type="match status" value="1"/>
</dbReference>
<dbReference type="Gene3D" id="2.10.25.10">
    <property type="entry name" value="Laminin"/>
    <property type="match status" value="9"/>
</dbReference>
<evidence type="ECO:0000256" key="1">
    <source>
        <dbReference type="ARBA" id="ARBA00004316"/>
    </source>
</evidence>
<feature type="disulfide bond" evidence="6">
    <location>
        <begin position="965"/>
        <end position="974"/>
    </location>
</feature>
<evidence type="ECO:0000259" key="11">
    <source>
        <dbReference type="PROSITE" id="PS50853"/>
    </source>
</evidence>
<evidence type="ECO:0000256" key="6">
    <source>
        <dbReference type="PROSITE-ProRule" id="PRU00460"/>
    </source>
</evidence>
<feature type="disulfide bond" evidence="6">
    <location>
        <begin position="845"/>
        <end position="862"/>
    </location>
</feature>
<feature type="domain" description="Fibronectin type-III" evidence="11">
    <location>
        <begin position="2890"/>
        <end position="2979"/>
    </location>
</feature>
<dbReference type="Pfam" id="PF00041">
    <property type="entry name" value="fn3"/>
    <property type="match status" value="16"/>
</dbReference>
<dbReference type="PROSITE" id="PS50027">
    <property type="entry name" value="EGF_LAM_2"/>
    <property type="match status" value="6"/>
</dbReference>
<dbReference type="SMART" id="SM00282">
    <property type="entry name" value="LamG"/>
    <property type="match status" value="2"/>
</dbReference>
<feature type="domain" description="Laminin EGF-like" evidence="10">
    <location>
        <begin position="1103"/>
        <end position="1156"/>
    </location>
</feature>
<dbReference type="InterPro" id="IPR013320">
    <property type="entry name" value="ConA-like_dom_sf"/>
</dbReference>
<dbReference type="Gene3D" id="2.60.120.200">
    <property type="match status" value="3"/>
</dbReference>
<keyword evidence="13" id="KW-1185">Reference proteome</keyword>
<evidence type="ECO:0000313" key="13">
    <source>
        <dbReference type="Proteomes" id="UP000694888"/>
    </source>
</evidence>
<dbReference type="PANTHER" id="PTHR46957:SF7">
    <property type="entry name" value="USHERIN"/>
    <property type="match status" value="1"/>
</dbReference>
<comment type="subcellular location">
    <subcellularLocation>
        <location evidence="1">Cell projection</location>
    </subcellularLocation>
</comment>
<feature type="domain" description="Fibronectin type-III" evidence="11">
    <location>
        <begin position="4972"/>
        <end position="5062"/>
    </location>
</feature>
<dbReference type="SUPFAM" id="SSF49899">
    <property type="entry name" value="Concanavalin A-like lectins/glucanases"/>
    <property type="match status" value="3"/>
</dbReference>
<feature type="disulfide bond" evidence="6">
    <location>
        <begin position="1159"/>
        <end position="1176"/>
    </location>
</feature>
<evidence type="ECO:0000256" key="5">
    <source>
        <dbReference type="ARBA" id="ARBA00023292"/>
    </source>
</evidence>
<dbReference type="CDD" id="cd00055">
    <property type="entry name" value="EGF_Lam"/>
    <property type="match status" value="10"/>
</dbReference>
<feature type="domain" description="Fibronectin type-III" evidence="11">
    <location>
        <begin position="1301"/>
        <end position="1396"/>
    </location>
</feature>
<feature type="transmembrane region" description="Helical" evidence="8">
    <location>
        <begin position="21"/>
        <end position="42"/>
    </location>
</feature>
<evidence type="ECO:0000259" key="9">
    <source>
        <dbReference type="PROSITE" id="PS50025"/>
    </source>
</evidence>
<evidence type="ECO:0000256" key="4">
    <source>
        <dbReference type="ARBA" id="ARBA00023273"/>
    </source>
</evidence>
<feature type="domain" description="Fibronectin type-III" evidence="11">
    <location>
        <begin position="3931"/>
        <end position="4023"/>
    </location>
</feature>
<dbReference type="InterPro" id="IPR008979">
    <property type="entry name" value="Galactose-bd-like_sf"/>
</dbReference>
<feature type="domain" description="Fibronectin type-III" evidence="11">
    <location>
        <begin position="4592"/>
        <end position="4675"/>
    </location>
</feature>
<feature type="domain" description="Fibronectin type-III" evidence="11">
    <location>
        <begin position="4123"/>
        <end position="4220"/>
    </location>
</feature>
<dbReference type="PROSITE" id="PS50025">
    <property type="entry name" value="LAM_G_DOMAIN"/>
    <property type="match status" value="2"/>
</dbReference>
<dbReference type="SMART" id="SM00136">
    <property type="entry name" value="LamNT"/>
    <property type="match status" value="1"/>
</dbReference>
<dbReference type="PRINTS" id="PR00011">
    <property type="entry name" value="EGFLAMININ"/>
</dbReference>
<feature type="transmembrane region" description="Helical" evidence="8">
    <location>
        <begin position="5281"/>
        <end position="5304"/>
    </location>
</feature>
<organism evidence="13 14">
    <name type="scientific">Aplysia californica</name>
    <name type="common">California sea hare</name>
    <dbReference type="NCBI Taxonomy" id="6500"/>
    <lineage>
        <taxon>Eukaryota</taxon>
        <taxon>Metazoa</taxon>
        <taxon>Spiralia</taxon>
        <taxon>Lophotrochozoa</taxon>
        <taxon>Mollusca</taxon>
        <taxon>Gastropoda</taxon>
        <taxon>Heterobranchia</taxon>
        <taxon>Euthyneura</taxon>
        <taxon>Tectipleura</taxon>
        <taxon>Aplysiida</taxon>
        <taxon>Aplysioidea</taxon>
        <taxon>Aplysiidae</taxon>
        <taxon>Aplysia</taxon>
    </lineage>
</organism>
<feature type="domain" description="Laminin EGF-like" evidence="10">
    <location>
        <begin position="942"/>
        <end position="994"/>
    </location>
</feature>
<dbReference type="SUPFAM" id="SSF57196">
    <property type="entry name" value="EGF/Laminin"/>
    <property type="match status" value="7"/>
</dbReference>
<keyword evidence="5 6" id="KW-0424">Laminin EGF-like domain</keyword>
<feature type="compositionally biased region" description="Low complexity" evidence="7">
    <location>
        <begin position="4981"/>
        <end position="4994"/>
    </location>
</feature>
<feature type="domain" description="Laminin EGF-like" evidence="10">
    <location>
        <begin position="890"/>
        <end position="941"/>
    </location>
</feature>
<evidence type="ECO:0000259" key="10">
    <source>
        <dbReference type="PROSITE" id="PS50027"/>
    </source>
</evidence>
<feature type="domain" description="Fibronectin type-III" evidence="11">
    <location>
        <begin position="2313"/>
        <end position="2408"/>
    </location>
</feature>
<dbReference type="SUPFAM" id="SSF49785">
    <property type="entry name" value="Galactose-binding domain-like"/>
    <property type="match status" value="1"/>
</dbReference>
<dbReference type="InterPro" id="IPR036116">
    <property type="entry name" value="FN3_sf"/>
</dbReference>
<proteinExistence type="predicted"/>
<feature type="domain" description="Laminin EGF-like" evidence="10">
    <location>
        <begin position="1157"/>
        <end position="1207"/>
    </location>
</feature>
<feature type="domain" description="Laminin EGF-like" evidence="10">
    <location>
        <begin position="653"/>
        <end position="748"/>
    </location>
</feature>
<feature type="domain" description="Laminin G" evidence="9">
    <location>
        <begin position="1668"/>
        <end position="1867"/>
    </location>
</feature>
<dbReference type="Pfam" id="PF02210">
    <property type="entry name" value="Laminin_G_2"/>
    <property type="match status" value="1"/>
</dbReference>
<dbReference type="SMART" id="SM00560">
    <property type="entry name" value="LamGL"/>
    <property type="match status" value="1"/>
</dbReference>
<dbReference type="Pfam" id="PF13385">
    <property type="entry name" value="Laminin_G_3"/>
    <property type="match status" value="1"/>
</dbReference>
<keyword evidence="8" id="KW-0472">Membrane</keyword>
<dbReference type="InterPro" id="IPR008211">
    <property type="entry name" value="Laminin_N"/>
</dbReference>
<feature type="domain" description="Fibronectin type-III" evidence="11">
    <location>
        <begin position="2123"/>
        <end position="2219"/>
    </location>
</feature>
<feature type="disulfide bond" evidence="6">
    <location>
        <begin position="843"/>
        <end position="855"/>
    </location>
</feature>
<feature type="domain" description="Fibronectin type-III" evidence="11">
    <location>
        <begin position="5063"/>
        <end position="5169"/>
    </location>
</feature>
<feature type="domain" description="Fibronectin type-III" evidence="11">
    <location>
        <begin position="2409"/>
        <end position="2496"/>
    </location>
</feature>
<feature type="domain" description="Fibronectin type-III" evidence="11">
    <location>
        <begin position="4677"/>
        <end position="4771"/>
    </location>
</feature>
<feature type="domain" description="Laminin G" evidence="9">
    <location>
        <begin position="1872"/>
        <end position="2060"/>
    </location>
</feature>
<dbReference type="PANTHER" id="PTHR46957">
    <property type="entry name" value="CYTOKINE RECEPTOR"/>
    <property type="match status" value="1"/>
</dbReference>
<evidence type="ECO:0000256" key="2">
    <source>
        <dbReference type="ARBA" id="ARBA00022729"/>
    </source>
</evidence>
<feature type="domain" description="Fibronectin type-III" evidence="11">
    <location>
        <begin position="2220"/>
        <end position="2312"/>
    </location>
</feature>
<feature type="domain" description="Fibronectin type-III" evidence="11">
    <location>
        <begin position="3838"/>
        <end position="3930"/>
    </location>
</feature>
<dbReference type="Pfam" id="PF00055">
    <property type="entry name" value="Laminin_N"/>
    <property type="match status" value="1"/>
</dbReference>
<keyword evidence="4" id="KW-0966">Cell projection</keyword>
<feature type="domain" description="Fibronectin type-III" evidence="11">
    <location>
        <begin position="4772"/>
        <end position="4864"/>
    </location>
</feature>
<feature type="domain" description="Fibronectin type-III" evidence="11">
    <location>
        <begin position="2791"/>
        <end position="2889"/>
    </location>
</feature>
<dbReference type="Gene3D" id="2.60.40.10">
    <property type="entry name" value="Immunoglobulins"/>
    <property type="match status" value="32"/>
</dbReference>
<feature type="domain" description="Fibronectin type-III" evidence="11">
    <location>
        <begin position="1397"/>
        <end position="1513"/>
    </location>
</feature>
<dbReference type="PROSITE" id="PS50853">
    <property type="entry name" value="FN3"/>
    <property type="match status" value="29"/>
</dbReference>
<sequence length="5443" mass="594612">MNLLERRSNLQFSTSILRHGSFTISSGVISGIILVILMTSSLSHAQSTRTFPPLFNAARERPVSTNPSASTCGMTTRSAYCLSSTNVDSINRCRQGYCVQTCPGRTQTPDAYFLLTGTSPGMGSCVVADTVNTRPNTPSGEFSTVFTEAGENCYVTPQATSMQDGSGVVAFTVAAWVWLDSESLGTLVEKRDSSDAPLYALQVGPTGINLIYGRVGTDILSQAIDVAIPRETWTHIALQVQDMIVSLYVNGPSADLAPTASAKLLSPVNDAEGVFRVGRSFDGSSQYIGRVQDLHFYTEALTNREVMEVYSGVFPEVRIQSDCRCQGTYLRVKPDSTHYCMQNGMPEGSDQTTLRISRNAHPLQYINDGDSNSMWISSFQNEVEIEVDLGDQFQVFYVVLQFYSSFPKGVTILRQKDDSSPFEAWQYYADDCSRFGMPNNGGFEAPDSVNCLQFGTNGPPAPYSLGNITFNLLAPDPVSRPGSGDFYNTPELHDFVRARRVKVIFNDHYYVQHIRHQYYAVYEYIVTAWCDCNGHASSCNTDNLPYICNCLEASNTEGVRCERCKPLFNDKLFLKGDDLDANPCKPCNCHGHADSCKYNVSLDPNPESHELGGGGVCVDCQHFTSGRFCEGCVENYYRPSGVSLYDVDVCQPCDCFPDGTVGEKQDCEKVRKKIVNIYRHECNIVPYSALMLLYLLIVCQSIILLMLLYVSKVNGQCSCKANTDGRQCNACKPGFYGLRGDSEEGCTLCNCDSVGVEGGDMTCDQVTGQCNCKAYVRGMSVLIMVMSVWRVRGPLQAQMRETTHFVSTLHKCSFFMWPGLRCDQCEFSYYGLSENNPEGCTPCDCNPSGSTTIYCDPDNGQCSCKFKVQGLKCDVCKDGFYNFTAGCESCNCNVNGTDTSASCDKTSGQCTCKRNVEGLYCDVCKEGTYNFGASLAFGCENCPCFVDGTVNGSGSCNATSGSCFCKENVEGQGCDRCKPNTWGLNGTDPLGCQPCGCDSTGNGIFNTLYNNTEKHEVFAFALYLIRYHILRNVFHFVLCQMCLLFCHLLFFLKNNSTGTLLLDLSVCDQNNGQCSCLTNRQGRRCDSCAQGFYINPERGCLPCVCHPKGTQSGTFCDSVTGYCECKGGDFGVGGANCNKCLPTFHSFQQRHGKCSPCNCLEGGSLNETCDPSSGQCICKEYVTGKPCDECKPGSSRLDPDNPFGCSTDPFQQPPPQIDDKKRGSTFIKLKWGPPDFPNGVIIGYTVFRNNSEVGNTSTDVFELLDENLQPYTYYSYVVEASNDVGSTMSTPVVFQTLPGKPTSDMVLSVTDIRARSAYCTWTQPSFMNGPLLKYVIVSTAGDDNNTVAEWEGTELSAMVTTLLPYTQYKLQVRACTVGGCADNEGVEFVTLSAPPEGQRPPDITAISSSELMVSWLPPVLPNGIISFYELWFRGPKNAEGDYVPSQTRIFHPSGRYDPLNPTAENPLNAPDTSYNVSGLMAFTAYEFQILSQNDAGKAASVWAQGRTLEAFPAFITPPTVEGTSSTDLTVSWESPPAKDAQGLIIIYKLYQNVRLDSASDPFGPPYVWNMVFRGDGSVLSHTVSGLTPYSEHSFILEACNSIGCVNSTAVTGRTLVAGPKGVEKPVVDGFNTTVMEIVWKEPLFPNGPPPKYSVEKTNIALSYPASVVRGTRFTGGGYYVFPPTVIPQNVAFTGIRFRFRLKKGSGLLLFTASVTQEEFLAVQFVNGRPRFIFDTQGCNSYAFIGTTNDEGLQYNNDKWHTFVARRNGINGIVVVDDKWIGNSSIRDQSCKDTSIIGPTTAVYVGGFPPDYVLRRYTRNREIETESLQGCIDNVEILQQINPEEVWKSLDWSEGVSNDLAFLNWQGCPINLENGIHFMGKGFLMLANCDSRSNCDIKGNKIRIRFRMRTALHTGLLFLIYGGKNVYMYSVLENDRLRFVISDNNVKTEVTYDDPDITFCDGKWNILIFDKQGQEAKITIPDKKEVAIGDPNVPMNLIFTSPIHLGGLKSDSEVETYVKENGLDIPGDGFGGCISGWIVNERSKEDFNSVIDVANTNLDGCPAYHEPEETCQSSLITEVYEGMDTVAYDTGLQPYTDYIYRIVASNDAGEGYSSWGYGRTREGAPSGVKGPTSLRAISGNEIEVIWQEPTITSGLLTKFMVMAYVTDSEEKKFVSLDILDVTFTAVNMTGVVPDTNYTVKIVACTTGGCTESDDGREVLTPVEAPQGVPAPTAAAGATYLFVQWEDPAEPNGPITGYFLYQNNLEIYNGGRLYFNVTGLQVYTAYRFYISACTSAGCSDGPSEALSTAQLPPTSVGQTSLLVLGTKRIKAFWERPTQLNGVLESYLLYASTAEGELGTVVYNSTILQPDYEIEDLIAGTTYYITLGACTGGGCTLGAASSATTEESAPEGVASPVVTSPNPYELNVVWDSPKFPNGEITNYVLFQNGAEVSQGLTRSYSVGDLEPYSRHTFRVRACTAEGCALGDEVEARTKEAEPKGVIVLQAFVSDPRTVNVSWSLPDKPNGKFVFHVFFNGLFYSDPESWNYTVSTENRLMLEEETAFTVYQVSPLVPMSTYSIQVNGSNSVGSILSNVLDVTLPSSYPDGMASPNLLSETPSTITVTWQPVGRVNAEEIPAYVVQFMESTDGAIIQDVFGPTVTLRYIKRNLLAFTKYNFRIVASNSFGSVQSPWVSLVTRQDKPATMNVPFVASVQARYVDIIWSKPLSPNGIISNYNIIVNGDRQIQVDGNITAYQVDKLLPFTYYSFEVDACTVAGCTRSLSSSTVRTLQDLPEQLSKPNLTALSPSAIEVEWMEPGKANGIILQYIIERKEGSEGNSTVVASRFPEMAKTFIDESNDLSPFSMYNYRVNVQNSAGTGVGPWSQIVTGSSRPAGLNPPTITGLSPTSVLVQWSEPLQPNGEIEVYVLRFPEPRIEVRNTTERASVVTDLVPYTDYSITVTACTSGGCTESIPSVFTTIATIPAGQGPPKPVAISQSRISVSWQPPTFPNGPSIRYELSRMKVRQPLDSTVTDIGIWTSVYEGEDLFFQDQELPMFTTYVYRVAVFNGVSQTTSEDSIEATTFGGLPRLPAIVFTSPIDHLSVQVNWTLPDPVDLQGDVESLTLTARNFDDERLFYPEVDVNEYIVTNLQPNTEYTVILTVTIFGGASIDSKPQRVKTEDGAPSGLDPPQLSVVSNTALRVSWLAPASPNGVIISYSVLINDRRVDTGSDQPGSAVVSDLQPYTVYDVRVEACTVYSCTVSESTLGTTAEAAPQGLADPVVKVDSSTQVTVVWQPPVKPNGIIQRYDLKRKTLRSCAEVPIPTVNPEFEKCTYIECGIFENLCGTVCYSGAKVCCDGRLHESRPDFACCGSEYALKPKDDYICCAGQFYPPKANFTCCGNRYLQVHPGEICCPDAGEDRVSISQGDVCCGSIPYASSGAQLCCKGKLVSKFGSKCCNGEVIADTTVCCGNDLKGQVHLPKVGHECCGVEYVETSISLCCISDTKHTRVHFYSNAEEKQVASDKCCGLSRITNNLGCCNYVGYDLLTQVCADRSPQEKGCGTGTICPLSQGPSAFCDRCDFDSNTHTCGHVTGYLKDPPPTPDPTSTCTVQTEIIYSGSDLTFVDTALSPFSMYEYSVTAVNNAGSVNSHFISVLTQEAVPELVNPPTASIAAGQLFVIYVSWTQPDKPNGDITEYVLQRDGVDLYKGVNTNFTDDLNILPYQSYSYMLRACNVAGCADSELVTVATAQATPEDLQPPNVEVVNATQLKVASVPPGKPNGVVLSYSVRLVELGTFYNSTVPQEFIVSGLSPYTTYTLDMSVCTTVGCSTSPNITVTTDELAPQGVNPPQIVVINAESIELYWQPPDLPNGVLKDYKILQVKPLPVAVVYIGDQTSQRLSGLTSGQAYSYQLQAENGAGVAQSLPTEIIMPLFAPLLVPPPQSVKVQSSRSIRVRWMAITSDQGEIDQYRILLNVGQPTEVVRGVGLETSVTIPDLVPYTEYEVRLQACLRNVLNGCGTSSGVLVQTKEDDPQGMGAPRLRAVSFDAVHIAWDPPSEPNGLIKKYRVYQRQGDSSNLDILINEVDGDVFEFVHSGQDIKPYVVYEFKVVAKSDQGEAESSWASVRMLQASPEGLAAPVVSSISTYGVSVSWSPPGQENGPILEYRVYYKQLSPVPQEREDHLTVGGDVAQTTLSGLEAYSQYAVSLEARNSAGSVRSRAVTFTTQEGYPSGLSMIDVEKISSGTAVILSWKSPAKPNGVIVAYRIYETGSDGEVYRGLAQDFEFRRLTPYTEYSVKLEACTKVGCTLGESQSFYTAEVAPSAQPSPSFGNIDASSVQVMWKPPLYPNGVIKSFEVLRTSNPIRAKRDATSFVFYYSYTDLTPLPMSMGPCSQSFQKFNCRQSPEGYGSSHNKTTNSSFHFQSFNLPFNNIMIDGRENMILTRMKRQSSDPEIVYRTEDTDHDSYEFIDSSLKPFTEYRYSIRTSNSLSHTDSPWQSVQTQQAAPEGVGPPQLAHIPDDIHSIKVTWSPPAQTNGVLQSYQIRRNDSVPFSFPADGDRQFEDSGLAAFTVYSYRLTACTGAGCTVSEPSTIRTIEAAPLSVDPPTITPDNSSALTASWEKPQITNGDITDFQLKMDGNIVYSGLLQTFTIGGLTPYEKHVFTITACTKGGCTESGEVTGSADDAPPTGLAPPLLRVISSKVIEIIWSPPAQPNGIISSYDVRRDGRLIYTTDISVSGSLMTSHTDYSLEPGEEYTYTIVARNRKGSTESGPAKAVTFASSPTGLARPVLTPISSTSIKADWAPPANPNGVLTNYTLYQGLAVVYSGDPSVLTYTVPGLSYYTEYNFRIEACTARGCEVSPPSVTRTLTAPPENQPAPSLVALADEYGAHSGVRVVWQAPSKPNGVITEYELMRRDIVAGVDSTDLSFGDSVRVYNGSGTQYTDTDSALRPNSQYQYMVISANSAGKAGSAWEAVRTKEGPPEGVPPPVVNSTSSSTITVSTAPPAVPNGQVRLYRILVNDTVASSSPSLRQTVGLSTPLLPFTMYQLKAQACTSGGCADSEGVSVRTDPAKPTDLAPIQIVAVASVSVELEWTPPASPNGRITRYEVYMRVPCPPTFQPFEQTCVTGDALTIYTGMNLTFIRDDLSPYTAYEFQVQAFNEKGGVDFPDWVRAETQEADPVYIAYPRLFKNGTMAMVGWANSFSLNSRLLEYIVLANDQIIFRGIGVETGVERQTKNQVIRFLIQVITYSGRAESPIIVFDPNAVNNIGTTLPPPTAAAPASSTAVYEEIWFIVLMCILVLLILCIILGYCICRSGSREPYIRERMPLAGTRQQQQQQQRKMNRDLYVISANDGSVLDGNRFPPEQMRDRDNFYQGPGLGIINPAFSQDGEIGRLSPGKLSRFSAKYHDDDDLRWGRPYDSGLFEETEDDDSLSGRTYSYTKEQTVFTDTHL</sequence>
<feature type="domain" description="Fibronectin type-III" evidence="11">
    <location>
        <begin position="4868"/>
        <end position="4971"/>
    </location>
</feature>
<feature type="disulfide bond" evidence="6">
    <location>
        <begin position="1140"/>
        <end position="1154"/>
    </location>
</feature>
<feature type="domain" description="Fibronectin type-III" evidence="11">
    <location>
        <begin position="3657"/>
        <end position="3744"/>
    </location>
</feature>
<feature type="domain" description="Fibronectin type-III" evidence="11">
    <location>
        <begin position="4499"/>
        <end position="4591"/>
    </location>
</feature>
<feature type="disulfide bond" evidence="6">
    <location>
        <begin position="1178"/>
        <end position="1187"/>
    </location>
</feature>
<feature type="disulfide bond" evidence="6">
    <location>
        <begin position="864"/>
        <end position="873"/>
    </location>
</feature>
<feature type="disulfide bond" evidence="6">
    <location>
        <begin position="1157"/>
        <end position="1169"/>
    </location>
</feature>
<feature type="domain" description="Fibronectin type-III" evidence="11">
    <location>
        <begin position="3745"/>
        <end position="3834"/>
    </location>
</feature>
<dbReference type="InterPro" id="IPR002049">
    <property type="entry name" value="LE_dom"/>
</dbReference>
<feature type="domain" description="Fibronectin type-III" evidence="11">
    <location>
        <begin position="2980"/>
        <end position="3084"/>
    </location>
</feature>
<evidence type="ECO:0000256" key="7">
    <source>
        <dbReference type="SAM" id="MobiDB-lite"/>
    </source>
</evidence>
<comment type="caution">
    <text evidence="6">Lacks conserved residue(s) required for the propagation of feature annotation.</text>
</comment>
<feature type="transmembrane region" description="Helical" evidence="8">
    <location>
        <begin position="1033"/>
        <end position="1052"/>
    </location>
</feature>
<feature type="disulfide bond" evidence="6">
    <location>
        <begin position="912"/>
        <end position="921"/>
    </location>
</feature>
<gene>
    <name evidence="14" type="primary">LOC101855895</name>
</gene>
<keyword evidence="3 6" id="KW-1015">Disulfide bond</keyword>
<feature type="domain" description="Fibronectin type-III" evidence="11">
    <location>
        <begin position="3180"/>
        <end position="3266"/>
    </location>
</feature>
<keyword evidence="2" id="KW-0732">Signal</keyword>
<evidence type="ECO:0000256" key="8">
    <source>
        <dbReference type="SAM" id="Phobius"/>
    </source>
</evidence>
<feature type="domain" description="Fibronectin type-III" evidence="11">
    <location>
        <begin position="4027"/>
        <end position="4122"/>
    </location>
</feature>
<evidence type="ECO:0000259" key="12">
    <source>
        <dbReference type="PROSITE" id="PS51117"/>
    </source>
</evidence>
<protein>
    <submittedName>
        <fullName evidence="14">Usherin</fullName>
    </submittedName>
</protein>
<feature type="domain" description="Laminin EGF-like" evidence="10">
    <location>
        <begin position="843"/>
        <end position="889"/>
    </location>
</feature>
<dbReference type="SUPFAM" id="SSF49265">
    <property type="entry name" value="Fibronectin type III"/>
    <property type="match status" value="21"/>
</dbReference>
<dbReference type="RefSeq" id="XP_035827482.1">
    <property type="nucleotide sequence ID" value="XM_035971589.1"/>
</dbReference>
<dbReference type="Gene3D" id="2.60.120.260">
    <property type="entry name" value="Galactose-binding domain-like"/>
    <property type="match status" value="1"/>
</dbReference>
<dbReference type="GeneID" id="101855895"/>
<dbReference type="CDD" id="cd00110">
    <property type="entry name" value="LamG"/>
    <property type="match status" value="2"/>
</dbReference>
<feature type="transmembrane region" description="Helical" evidence="8">
    <location>
        <begin position="687"/>
        <end position="710"/>
    </location>
</feature>
<reference evidence="14" key="1">
    <citation type="submission" date="2025-08" db="UniProtKB">
        <authorList>
            <consortium name="RefSeq"/>
        </authorList>
    </citation>
    <scope>IDENTIFICATION</scope>
</reference>
<accession>A0ABM1VYI9</accession>
<dbReference type="InterPro" id="IPR006558">
    <property type="entry name" value="LamG-like"/>
</dbReference>
<feature type="domain" description="Fibronectin type-III" evidence="11">
    <location>
        <begin position="1514"/>
        <end position="1620"/>
    </location>
</feature>
<dbReference type="CDD" id="cd00063">
    <property type="entry name" value="FN3"/>
    <property type="match status" value="28"/>
</dbReference>
<feature type="domain" description="Fibronectin type-III" evidence="11">
    <location>
        <begin position="2700"/>
        <end position="2787"/>
    </location>
</feature>
<dbReference type="InterPro" id="IPR001791">
    <property type="entry name" value="Laminin_G"/>
</dbReference>
<feature type="domain" description="Fibronectin type-III" evidence="11">
    <location>
        <begin position="2603"/>
        <end position="2699"/>
    </location>
</feature>
<dbReference type="SMART" id="SM00060">
    <property type="entry name" value="FN3"/>
    <property type="match status" value="33"/>
</dbReference>
<feature type="domain" description="Laminin N-terminal" evidence="12">
    <location>
        <begin position="298"/>
        <end position="529"/>
    </location>
</feature>
<dbReference type="Pfam" id="PF00053">
    <property type="entry name" value="EGF_laminin"/>
    <property type="match status" value="10"/>
</dbReference>
<dbReference type="InterPro" id="IPR003961">
    <property type="entry name" value="FN3_dom"/>
</dbReference>
<evidence type="ECO:0000256" key="3">
    <source>
        <dbReference type="ARBA" id="ARBA00023157"/>
    </source>
</evidence>
<dbReference type="Proteomes" id="UP000694888">
    <property type="component" value="Unplaced"/>
</dbReference>
<dbReference type="PROSITE" id="PS01248">
    <property type="entry name" value="EGF_LAM_1"/>
    <property type="match status" value="3"/>
</dbReference>
<keyword evidence="8" id="KW-0812">Transmembrane</keyword>